<dbReference type="Proteomes" id="UP000708148">
    <property type="component" value="Unassembled WGS sequence"/>
</dbReference>
<keyword evidence="3" id="KW-0732">Signal</keyword>
<dbReference type="PANTHER" id="PTHR24276:SF96">
    <property type="entry name" value="PEPTIDASE S1 DOMAIN-CONTAINING PROTEIN"/>
    <property type="match status" value="1"/>
</dbReference>
<dbReference type="AlphaFoldDB" id="A0A8S1IMJ1"/>
<protein>
    <recommendedName>
        <fullName evidence="4">Peptidase S1 domain-containing protein</fullName>
    </recommendedName>
</protein>
<dbReference type="InterPro" id="IPR043504">
    <property type="entry name" value="Peptidase_S1_PA_chymotrypsin"/>
</dbReference>
<dbReference type="InterPro" id="IPR018114">
    <property type="entry name" value="TRYPSIN_HIS"/>
</dbReference>
<evidence type="ECO:0000313" key="6">
    <source>
        <dbReference type="Proteomes" id="UP000708148"/>
    </source>
</evidence>
<dbReference type="Gene3D" id="2.40.10.10">
    <property type="entry name" value="Trypsin-like serine proteases"/>
    <property type="match status" value="1"/>
</dbReference>
<dbReference type="InterPro" id="IPR009003">
    <property type="entry name" value="Peptidase_S1_PA"/>
</dbReference>
<evidence type="ECO:0000256" key="1">
    <source>
        <dbReference type="ARBA" id="ARBA00023157"/>
    </source>
</evidence>
<feature type="chain" id="PRO_5035905818" description="Peptidase S1 domain-containing protein" evidence="3">
    <location>
        <begin position="23"/>
        <end position="282"/>
    </location>
</feature>
<dbReference type="OrthoDB" id="6339452at2759"/>
<comment type="caution">
    <text evidence="5">The sequence shown here is derived from an EMBL/GenBank/DDBJ whole genome shotgun (WGS) entry which is preliminary data.</text>
</comment>
<dbReference type="GO" id="GO:0004252">
    <property type="term" value="F:serine-type endopeptidase activity"/>
    <property type="evidence" value="ECO:0007669"/>
    <property type="project" value="InterPro"/>
</dbReference>
<evidence type="ECO:0000256" key="3">
    <source>
        <dbReference type="SAM" id="SignalP"/>
    </source>
</evidence>
<feature type="compositionally biased region" description="Polar residues" evidence="2">
    <location>
        <begin position="148"/>
        <end position="163"/>
    </location>
</feature>
<feature type="signal peptide" evidence="3">
    <location>
        <begin position="1"/>
        <end position="22"/>
    </location>
</feature>
<reference evidence="5" key="1">
    <citation type="submission" date="2020-12" db="EMBL/GenBank/DDBJ databases">
        <authorList>
            <person name="Iha C."/>
        </authorList>
    </citation>
    <scope>NUCLEOTIDE SEQUENCE</scope>
</reference>
<gene>
    <name evidence="5" type="ORF">OSTQU699_LOCUS292</name>
</gene>
<dbReference type="Pfam" id="PF00089">
    <property type="entry name" value="Trypsin"/>
    <property type="match status" value="1"/>
</dbReference>
<accession>A0A8S1IMJ1</accession>
<dbReference type="PANTHER" id="PTHR24276">
    <property type="entry name" value="POLYSERASE-RELATED"/>
    <property type="match status" value="1"/>
</dbReference>
<name>A0A8S1IMJ1_9CHLO</name>
<evidence type="ECO:0000313" key="5">
    <source>
        <dbReference type="EMBL" id="CAD7694931.1"/>
    </source>
</evidence>
<keyword evidence="1" id="KW-1015">Disulfide bond</keyword>
<organism evidence="5 6">
    <name type="scientific">Ostreobium quekettii</name>
    <dbReference type="NCBI Taxonomy" id="121088"/>
    <lineage>
        <taxon>Eukaryota</taxon>
        <taxon>Viridiplantae</taxon>
        <taxon>Chlorophyta</taxon>
        <taxon>core chlorophytes</taxon>
        <taxon>Ulvophyceae</taxon>
        <taxon>TCBD clade</taxon>
        <taxon>Bryopsidales</taxon>
        <taxon>Ostreobineae</taxon>
        <taxon>Ostreobiaceae</taxon>
        <taxon>Ostreobium</taxon>
    </lineage>
</organism>
<dbReference type="PROSITE" id="PS50240">
    <property type="entry name" value="TRYPSIN_DOM"/>
    <property type="match status" value="1"/>
</dbReference>
<proteinExistence type="predicted"/>
<evidence type="ECO:0000256" key="2">
    <source>
        <dbReference type="SAM" id="MobiDB-lite"/>
    </source>
</evidence>
<dbReference type="SUPFAM" id="SSF50494">
    <property type="entry name" value="Trypsin-like serine proteases"/>
    <property type="match status" value="1"/>
</dbReference>
<dbReference type="EMBL" id="CAJHUC010000283">
    <property type="protein sequence ID" value="CAD7694931.1"/>
    <property type="molecule type" value="Genomic_DNA"/>
</dbReference>
<feature type="region of interest" description="Disordered" evidence="2">
    <location>
        <begin position="148"/>
        <end position="200"/>
    </location>
</feature>
<dbReference type="InterPro" id="IPR001254">
    <property type="entry name" value="Trypsin_dom"/>
</dbReference>
<dbReference type="GO" id="GO:0006508">
    <property type="term" value="P:proteolysis"/>
    <property type="evidence" value="ECO:0007669"/>
    <property type="project" value="InterPro"/>
</dbReference>
<keyword evidence="6" id="KW-1185">Reference proteome</keyword>
<evidence type="ECO:0000259" key="4">
    <source>
        <dbReference type="PROSITE" id="PS50240"/>
    </source>
</evidence>
<dbReference type="SMART" id="SM00020">
    <property type="entry name" value="Tryp_SPc"/>
    <property type="match status" value="1"/>
</dbReference>
<sequence>MAAALHAGALLLLMLCLGGAVAEGDGELSHDGAEQLRRLVQSVPAMPFIVGGTPAPCGRYPYMVSLRSAENVHKCGGILVHKRWVVTAAHCVDPADPSSLGATPILVIGGCTLGDKSNENGKVEADLWHLQDEFGQPRPPWLIEARTRATQTSTGQDPTSARQTAAPRHSTARPLQPPNDSRPTTCPMAARPSHRSAWPRTPHRSAAHIHRASHHQASSSRLRIAAMVVRRVSLRRWRPCSTPPRLGSRARGWRKGLAGMTATRMPKLMDVVYWGGAGVIIM</sequence>
<dbReference type="PROSITE" id="PS00134">
    <property type="entry name" value="TRYPSIN_HIS"/>
    <property type="match status" value="1"/>
</dbReference>
<dbReference type="InterPro" id="IPR050430">
    <property type="entry name" value="Peptidase_S1"/>
</dbReference>
<feature type="domain" description="Peptidase S1" evidence="4">
    <location>
        <begin position="49"/>
        <end position="282"/>
    </location>
</feature>